<evidence type="ECO:0000313" key="3">
    <source>
        <dbReference type="EMBL" id="OIQ96431.1"/>
    </source>
</evidence>
<organism evidence="3">
    <name type="scientific">mine drainage metagenome</name>
    <dbReference type="NCBI Taxonomy" id="410659"/>
    <lineage>
        <taxon>unclassified sequences</taxon>
        <taxon>metagenomes</taxon>
        <taxon>ecological metagenomes</taxon>
    </lineage>
</organism>
<reference evidence="3" key="1">
    <citation type="submission" date="2016-10" db="EMBL/GenBank/DDBJ databases">
        <title>Sequence of Gallionella enrichment culture.</title>
        <authorList>
            <person name="Poehlein A."/>
            <person name="Muehling M."/>
            <person name="Daniel R."/>
        </authorList>
    </citation>
    <scope>NUCLEOTIDE SEQUENCE</scope>
</reference>
<keyword evidence="1" id="KW-0328">Glycosyltransferase</keyword>
<evidence type="ECO:0000256" key="1">
    <source>
        <dbReference type="ARBA" id="ARBA00022676"/>
    </source>
</evidence>
<dbReference type="EMBL" id="MLJW01000149">
    <property type="protein sequence ID" value="OIQ96431.1"/>
    <property type="molecule type" value="Genomic_DNA"/>
</dbReference>
<dbReference type="Pfam" id="PF10093">
    <property type="entry name" value="EarP"/>
    <property type="match status" value="1"/>
</dbReference>
<dbReference type="AlphaFoldDB" id="A0A1J5RWQ4"/>
<evidence type="ECO:0008006" key="4">
    <source>
        <dbReference type="Google" id="ProtNLM"/>
    </source>
</evidence>
<gene>
    <name evidence="3" type="ORF">GALL_215910</name>
</gene>
<sequence length="389" mass="43755">MSSDEASGMKRWDIFCTVVDNFGDIGVCWRLARQLASEHGFALRLWVDDLESFRPLCPEIDPGKDSQCQRGVEIRRWAQPFPAVDAADVADVVIEAFACELPETYLAAMAARRPQPAWINLEYLSAERWVEESHGLPSPHPRLPLIKHFFFPGFTAATGGLLREADLAQRREAWLQDGDQAWGRLGLPPPRPDETNISLFCYDNAALPELLRAWSAGSEPVRCLVPAGRALAQAATCLGRPSLSPGERVAHGRLTLHALPFVAQEDYDRLLWSCDLNFVRGEDSFVRAQWAARPLVWHIYPQEDDAHRRKLSAFLERYCADLAATSPPAAVALRAFWQNWNHGGDAAAVWPGFWRQRAELAVHAERWAMELEKMPDLAGKLVKFIEQLV</sequence>
<dbReference type="NCBIfam" id="TIGR03837">
    <property type="entry name" value="efp_Arg_rhamno"/>
    <property type="match status" value="1"/>
</dbReference>
<dbReference type="PIRSF" id="PIRSF015557">
    <property type="entry name" value="UCP015557"/>
    <property type="match status" value="1"/>
</dbReference>
<dbReference type="GO" id="GO:0106361">
    <property type="term" value="F:protein-arginine rhamnosyltransferase activity"/>
    <property type="evidence" value="ECO:0007669"/>
    <property type="project" value="InterPro"/>
</dbReference>
<proteinExistence type="predicted"/>
<dbReference type="InterPro" id="IPR016633">
    <property type="entry name" value="EarP"/>
</dbReference>
<protein>
    <recommendedName>
        <fullName evidence="4">Elongation factor P maturation arginine rhamnosyltransferase EarP</fullName>
    </recommendedName>
</protein>
<evidence type="ECO:0000256" key="2">
    <source>
        <dbReference type="ARBA" id="ARBA00022679"/>
    </source>
</evidence>
<comment type="caution">
    <text evidence="3">The sequence shown here is derived from an EMBL/GenBank/DDBJ whole genome shotgun (WGS) entry which is preliminary data.</text>
</comment>
<name>A0A1J5RWQ4_9ZZZZ</name>
<keyword evidence="2" id="KW-0808">Transferase</keyword>
<accession>A0A1J5RWQ4</accession>